<keyword evidence="4" id="KW-0175">Coiled coil</keyword>
<comment type="caution">
    <text evidence="7">The sequence shown here is derived from an EMBL/GenBank/DDBJ whole genome shotgun (WGS) entry which is preliminary data.</text>
</comment>
<dbReference type="PANTHER" id="PTHR33405:SF4">
    <property type="entry name" value="PROTEIN FLX-LIKE 2"/>
    <property type="match status" value="1"/>
</dbReference>
<evidence type="ECO:0000256" key="2">
    <source>
        <dbReference type="ARBA" id="ARBA00022473"/>
    </source>
</evidence>
<protein>
    <submittedName>
        <fullName evidence="7">Uncharacterized protein</fullName>
    </submittedName>
</protein>
<comment type="similarity">
    <text evidence="1">Belongs to the FLX family.</text>
</comment>
<feature type="region of interest" description="Disordered" evidence="6">
    <location>
        <begin position="1"/>
        <end position="36"/>
    </location>
</feature>
<evidence type="ECO:0000313" key="8">
    <source>
        <dbReference type="Proteomes" id="UP001497480"/>
    </source>
</evidence>
<proteinExistence type="inferred from homology"/>
<name>A0AAV1XJ15_LUPLU</name>
<reference evidence="7 8" key="1">
    <citation type="submission" date="2024-03" db="EMBL/GenBank/DDBJ databases">
        <authorList>
            <person name="Martinez-Hernandez J."/>
        </authorList>
    </citation>
    <scope>NUCLEOTIDE SEQUENCE [LARGE SCALE GENOMIC DNA]</scope>
</reference>
<keyword evidence="5" id="KW-0287">Flowering</keyword>
<evidence type="ECO:0000256" key="4">
    <source>
        <dbReference type="ARBA" id="ARBA00023054"/>
    </source>
</evidence>
<accession>A0AAV1XJ15</accession>
<gene>
    <name evidence="7" type="ORF">LLUT_LOCUS22754</name>
</gene>
<evidence type="ECO:0000256" key="5">
    <source>
        <dbReference type="ARBA" id="ARBA00023089"/>
    </source>
</evidence>
<dbReference type="AlphaFoldDB" id="A0AAV1XJ15"/>
<dbReference type="GO" id="GO:0030154">
    <property type="term" value="P:cell differentiation"/>
    <property type="evidence" value="ECO:0007669"/>
    <property type="project" value="UniProtKB-KW"/>
</dbReference>
<keyword evidence="2" id="KW-0217">Developmental protein</keyword>
<evidence type="ECO:0000313" key="7">
    <source>
        <dbReference type="EMBL" id="CAL0321694.1"/>
    </source>
</evidence>
<dbReference type="EMBL" id="CAXHTB010000015">
    <property type="protein sequence ID" value="CAL0321694.1"/>
    <property type="molecule type" value="Genomic_DNA"/>
</dbReference>
<dbReference type="GO" id="GO:0009908">
    <property type="term" value="P:flower development"/>
    <property type="evidence" value="ECO:0007669"/>
    <property type="project" value="UniProtKB-KW"/>
</dbReference>
<evidence type="ECO:0000256" key="1">
    <source>
        <dbReference type="ARBA" id="ARBA00005405"/>
    </source>
</evidence>
<keyword evidence="3" id="KW-0221">Differentiation</keyword>
<dbReference type="Proteomes" id="UP001497480">
    <property type="component" value="Unassembled WGS sequence"/>
</dbReference>
<keyword evidence="8" id="KW-1185">Reference proteome</keyword>
<evidence type="ECO:0000256" key="6">
    <source>
        <dbReference type="SAM" id="MobiDB-lite"/>
    </source>
</evidence>
<sequence length="201" mass="23205">MGSRGRIPLPPEHLRRPVPPVPAGPRIGSTRAEGEQQLRDAADNIARMEAELQAAEPVKIELQKANAEAQKLIVSREELVSKAQQLSQELQRTFAEVQQIPDLVSELERLRQEYQHCREQQFLMLTKQPVMIRRKVKLVMKHREEVKVMMLQEQIAMMHSEEVLLVPKAKLRQRTIRLIGLQHYPLEAEVDMKLHPKGQTL</sequence>
<organism evidence="7 8">
    <name type="scientific">Lupinus luteus</name>
    <name type="common">European yellow lupine</name>
    <dbReference type="NCBI Taxonomy" id="3873"/>
    <lineage>
        <taxon>Eukaryota</taxon>
        <taxon>Viridiplantae</taxon>
        <taxon>Streptophyta</taxon>
        <taxon>Embryophyta</taxon>
        <taxon>Tracheophyta</taxon>
        <taxon>Spermatophyta</taxon>
        <taxon>Magnoliopsida</taxon>
        <taxon>eudicotyledons</taxon>
        <taxon>Gunneridae</taxon>
        <taxon>Pentapetalae</taxon>
        <taxon>rosids</taxon>
        <taxon>fabids</taxon>
        <taxon>Fabales</taxon>
        <taxon>Fabaceae</taxon>
        <taxon>Papilionoideae</taxon>
        <taxon>50 kb inversion clade</taxon>
        <taxon>genistoids sensu lato</taxon>
        <taxon>core genistoids</taxon>
        <taxon>Genisteae</taxon>
        <taxon>Lupinus</taxon>
    </lineage>
</organism>
<evidence type="ECO:0000256" key="3">
    <source>
        <dbReference type="ARBA" id="ARBA00022782"/>
    </source>
</evidence>
<dbReference type="InterPro" id="IPR040353">
    <property type="entry name" value="FLX/FLX-like"/>
</dbReference>
<dbReference type="PANTHER" id="PTHR33405">
    <property type="entry name" value="PROTEIN FLX-LIKE 2"/>
    <property type="match status" value="1"/>
</dbReference>